<comment type="caution">
    <text evidence="8">The sequence shown here is derived from an EMBL/GenBank/DDBJ whole genome shotgun (WGS) entry which is preliminary data.</text>
</comment>
<dbReference type="GO" id="GO:0016020">
    <property type="term" value="C:membrane"/>
    <property type="evidence" value="ECO:0007669"/>
    <property type="project" value="UniProtKB-SubCell"/>
</dbReference>
<evidence type="ECO:0000256" key="4">
    <source>
        <dbReference type="ARBA" id="ARBA00022801"/>
    </source>
</evidence>
<evidence type="ECO:0000256" key="5">
    <source>
        <dbReference type="PIRSR" id="PIRSR600223-1"/>
    </source>
</evidence>
<dbReference type="EMBL" id="MFJL01000036">
    <property type="protein sequence ID" value="OGG13425.1"/>
    <property type="molecule type" value="Genomic_DNA"/>
</dbReference>
<dbReference type="PANTHER" id="PTHR43390">
    <property type="entry name" value="SIGNAL PEPTIDASE I"/>
    <property type="match status" value="1"/>
</dbReference>
<dbReference type="NCBIfam" id="TIGR02227">
    <property type="entry name" value="sigpep_I_bact"/>
    <property type="match status" value="1"/>
</dbReference>
<dbReference type="Pfam" id="PF10502">
    <property type="entry name" value="Peptidase_S26"/>
    <property type="match status" value="1"/>
</dbReference>
<dbReference type="InterPro" id="IPR019758">
    <property type="entry name" value="Pept_S26A_signal_pept_1_CS"/>
</dbReference>
<reference evidence="8 9" key="1">
    <citation type="journal article" date="2016" name="Nat. Commun.">
        <title>Thousands of microbial genomes shed light on interconnected biogeochemical processes in an aquifer system.</title>
        <authorList>
            <person name="Anantharaman K."/>
            <person name="Brown C.T."/>
            <person name="Hug L.A."/>
            <person name="Sharon I."/>
            <person name="Castelle C.J."/>
            <person name="Probst A.J."/>
            <person name="Thomas B.C."/>
            <person name="Singh A."/>
            <person name="Wilkins M.J."/>
            <person name="Karaoz U."/>
            <person name="Brodie E.L."/>
            <person name="Williams K.H."/>
            <person name="Hubbard S.S."/>
            <person name="Banfield J.F."/>
        </authorList>
    </citation>
    <scope>NUCLEOTIDE SEQUENCE [LARGE SCALE GENOMIC DNA]</scope>
</reference>
<dbReference type="GO" id="GO:0004252">
    <property type="term" value="F:serine-type endopeptidase activity"/>
    <property type="evidence" value="ECO:0007669"/>
    <property type="project" value="InterPro"/>
</dbReference>
<protein>
    <recommendedName>
        <fullName evidence="3 6">Signal peptidase I</fullName>
        <ecNumber evidence="3 6">3.4.21.89</ecNumber>
    </recommendedName>
</protein>
<dbReference type="SUPFAM" id="SSF51306">
    <property type="entry name" value="LexA/Signal peptidase"/>
    <property type="match status" value="1"/>
</dbReference>
<proteinExistence type="inferred from homology"/>
<evidence type="ECO:0000256" key="2">
    <source>
        <dbReference type="ARBA" id="ARBA00009370"/>
    </source>
</evidence>
<dbReference type="STRING" id="1798382.A3D77_05010"/>
<dbReference type="EC" id="3.4.21.89" evidence="3 6"/>
<gene>
    <name evidence="8" type="ORF">A3D77_05010</name>
</gene>
<dbReference type="GO" id="GO:0009003">
    <property type="term" value="F:signal peptidase activity"/>
    <property type="evidence" value="ECO:0007669"/>
    <property type="project" value="UniProtKB-EC"/>
</dbReference>
<dbReference type="Gene3D" id="2.10.109.10">
    <property type="entry name" value="Umud Fragment, subunit A"/>
    <property type="match status" value="1"/>
</dbReference>
<comment type="similarity">
    <text evidence="2 6">Belongs to the peptidase S26 family.</text>
</comment>
<evidence type="ECO:0000259" key="7">
    <source>
        <dbReference type="Pfam" id="PF10502"/>
    </source>
</evidence>
<dbReference type="AlphaFoldDB" id="A0A1F5ZM65"/>
<organism evidence="8 9">
    <name type="scientific">Candidatus Gottesmanbacteria bacterium RIFCSPHIGHO2_02_FULL_39_11</name>
    <dbReference type="NCBI Taxonomy" id="1798382"/>
    <lineage>
        <taxon>Bacteria</taxon>
        <taxon>Candidatus Gottesmaniibacteriota</taxon>
    </lineage>
</organism>
<dbReference type="GO" id="GO:0006465">
    <property type="term" value="P:signal peptide processing"/>
    <property type="evidence" value="ECO:0007669"/>
    <property type="project" value="InterPro"/>
</dbReference>
<feature type="active site" evidence="5">
    <location>
        <position position="81"/>
    </location>
</feature>
<feature type="domain" description="Peptidase S26" evidence="7">
    <location>
        <begin position="8"/>
        <end position="165"/>
    </location>
</feature>
<keyword evidence="6" id="KW-0645">Protease</keyword>
<evidence type="ECO:0000256" key="1">
    <source>
        <dbReference type="ARBA" id="ARBA00000677"/>
    </source>
</evidence>
<dbReference type="InterPro" id="IPR036286">
    <property type="entry name" value="LexA/Signal_pep-like_sf"/>
</dbReference>
<comment type="subcellular location">
    <subcellularLocation>
        <location evidence="6">Membrane</location>
        <topology evidence="6">Single-pass type II membrane protein</topology>
    </subcellularLocation>
</comment>
<dbReference type="PROSITE" id="PS00761">
    <property type="entry name" value="SPASE_I_3"/>
    <property type="match status" value="1"/>
</dbReference>
<comment type="catalytic activity">
    <reaction evidence="1 6">
        <text>Cleavage of hydrophobic, N-terminal signal or leader sequences from secreted and periplasmic proteins.</text>
        <dbReference type="EC" id="3.4.21.89"/>
    </reaction>
</comment>
<dbReference type="CDD" id="cd06530">
    <property type="entry name" value="S26_SPase_I"/>
    <property type="match status" value="1"/>
</dbReference>
<evidence type="ECO:0000256" key="6">
    <source>
        <dbReference type="RuleBase" id="RU362042"/>
    </source>
</evidence>
<dbReference type="Proteomes" id="UP000176923">
    <property type="component" value="Unassembled WGS sequence"/>
</dbReference>
<name>A0A1F5ZM65_9BACT</name>
<dbReference type="PANTHER" id="PTHR43390:SF1">
    <property type="entry name" value="CHLOROPLAST PROCESSING PEPTIDASE"/>
    <property type="match status" value="1"/>
</dbReference>
<accession>A0A1F5ZM65</accession>
<dbReference type="InterPro" id="IPR019533">
    <property type="entry name" value="Peptidase_S26"/>
</dbReference>
<keyword evidence="4 6" id="KW-0378">Hydrolase</keyword>
<evidence type="ECO:0000256" key="3">
    <source>
        <dbReference type="ARBA" id="ARBA00013208"/>
    </source>
</evidence>
<dbReference type="InterPro" id="IPR000223">
    <property type="entry name" value="Pept_S26A_signal_pept_1"/>
</dbReference>
<sequence length="173" mass="19821">MTKGFSRIKLFLAVFLIAGLLIVLIKLSIGAVMVRGSSMEPNFHNGQSFYVNKLIYRFQDPKRGDIIVFRDYRNPNSTSFKRVIGVPKDEVKIENGKVYLNMAELKEPYLRNYDTTTIFQENFMKEGVPVSVQDNNYFVLGDNRPNSSDSREYGFVSKDNIIGKIWILTSSKS</sequence>
<dbReference type="PRINTS" id="PR00727">
    <property type="entry name" value="LEADERPTASE"/>
</dbReference>
<evidence type="ECO:0000313" key="8">
    <source>
        <dbReference type="EMBL" id="OGG13425.1"/>
    </source>
</evidence>
<feature type="active site" evidence="5">
    <location>
        <position position="38"/>
    </location>
</feature>
<evidence type="ECO:0000313" key="9">
    <source>
        <dbReference type="Proteomes" id="UP000176923"/>
    </source>
</evidence>